<evidence type="ECO:0000259" key="6">
    <source>
        <dbReference type="PROSITE" id="PS51123"/>
    </source>
</evidence>
<dbReference type="PANTHER" id="PTHR30329:SF21">
    <property type="entry name" value="LIPOPROTEIN YIAD-RELATED"/>
    <property type="match status" value="1"/>
</dbReference>
<dbReference type="PANTHER" id="PTHR30329">
    <property type="entry name" value="STATOR ELEMENT OF FLAGELLAR MOTOR COMPLEX"/>
    <property type="match status" value="1"/>
</dbReference>
<keyword evidence="3" id="KW-0998">Cell outer membrane</keyword>
<evidence type="ECO:0000313" key="7">
    <source>
        <dbReference type="EMBL" id="SFT03575.1"/>
    </source>
</evidence>
<evidence type="ECO:0000313" key="8">
    <source>
        <dbReference type="Proteomes" id="UP000183209"/>
    </source>
</evidence>
<dbReference type="EMBL" id="FPAG01000007">
    <property type="protein sequence ID" value="SFT03575.1"/>
    <property type="molecule type" value="Genomic_DNA"/>
</dbReference>
<dbReference type="OrthoDB" id="9763897at2"/>
<evidence type="ECO:0000256" key="2">
    <source>
        <dbReference type="ARBA" id="ARBA00023136"/>
    </source>
</evidence>
<dbReference type="CDD" id="cd07185">
    <property type="entry name" value="OmpA_C-like"/>
    <property type="match status" value="1"/>
</dbReference>
<protein>
    <submittedName>
        <fullName evidence="7">OmpA family protein</fullName>
    </submittedName>
</protein>
<name>A0A1I6UQ45_9FLAO</name>
<dbReference type="Pfam" id="PF00691">
    <property type="entry name" value="OmpA"/>
    <property type="match status" value="1"/>
</dbReference>
<feature type="transmembrane region" description="Helical" evidence="5">
    <location>
        <begin position="6"/>
        <end position="26"/>
    </location>
</feature>
<gene>
    <name evidence="7" type="ORF">SAMN04487906_2640</name>
</gene>
<proteinExistence type="predicted"/>
<dbReference type="Proteomes" id="UP000183209">
    <property type="component" value="Unassembled WGS sequence"/>
</dbReference>
<reference evidence="7 8" key="1">
    <citation type="submission" date="2016-10" db="EMBL/GenBank/DDBJ databases">
        <authorList>
            <person name="de Groot N.N."/>
        </authorList>
    </citation>
    <scope>NUCLEOTIDE SEQUENCE [LARGE SCALE GENOMIC DNA]</scope>
    <source>
        <strain evidence="7 8">CGMCC 1.6114</strain>
    </source>
</reference>
<dbReference type="GO" id="GO:0009279">
    <property type="term" value="C:cell outer membrane"/>
    <property type="evidence" value="ECO:0007669"/>
    <property type="project" value="UniProtKB-SubCell"/>
</dbReference>
<sequence>MKGFLVAFTIFFVWSIVGIWIFNMLMTHNTIQTVTSESETPLVSNQTSNVINEPGTNSLDSDIKGKFIIKKWETKIREVNSKDFKNKLHTYLINNPDKFITIQGIYKKTEPYTLAERRAEYLKSIFVIHGVDSSRIKVKTKEGAFEYNKKEEYDNGFLIHIDTIPKKIKKVVNNNISRKVLFAKFASNTFEPDNAFKTYVDSLRVFITGNPEKNIAITGHTDDIGNEADNEWVGLQRAKSVALYLVEQGIPRDNITVRSAGETEPIGDNNTTQGRQKNRRIVITMN</sequence>
<dbReference type="InterPro" id="IPR050330">
    <property type="entry name" value="Bact_OuterMem_StrucFunc"/>
</dbReference>
<evidence type="ECO:0000256" key="5">
    <source>
        <dbReference type="SAM" id="Phobius"/>
    </source>
</evidence>
<evidence type="ECO:0000256" key="4">
    <source>
        <dbReference type="PROSITE-ProRule" id="PRU00473"/>
    </source>
</evidence>
<keyword evidence="2 4" id="KW-0472">Membrane</keyword>
<evidence type="ECO:0000256" key="3">
    <source>
        <dbReference type="ARBA" id="ARBA00023237"/>
    </source>
</evidence>
<dbReference type="InterPro" id="IPR006665">
    <property type="entry name" value="OmpA-like"/>
</dbReference>
<dbReference type="PROSITE" id="PS51123">
    <property type="entry name" value="OMPA_2"/>
    <property type="match status" value="1"/>
</dbReference>
<dbReference type="InterPro" id="IPR036737">
    <property type="entry name" value="OmpA-like_sf"/>
</dbReference>
<organism evidence="7 8">
    <name type="scientific">Zhouia amylolytica</name>
    <dbReference type="NCBI Taxonomy" id="376730"/>
    <lineage>
        <taxon>Bacteria</taxon>
        <taxon>Pseudomonadati</taxon>
        <taxon>Bacteroidota</taxon>
        <taxon>Flavobacteriia</taxon>
        <taxon>Flavobacteriales</taxon>
        <taxon>Flavobacteriaceae</taxon>
        <taxon>Zhouia</taxon>
    </lineage>
</organism>
<feature type="domain" description="OmpA-like" evidence="6">
    <location>
        <begin position="172"/>
        <end position="286"/>
    </location>
</feature>
<keyword evidence="5" id="KW-1133">Transmembrane helix</keyword>
<dbReference type="SUPFAM" id="SSF103088">
    <property type="entry name" value="OmpA-like"/>
    <property type="match status" value="1"/>
</dbReference>
<dbReference type="PRINTS" id="PR01021">
    <property type="entry name" value="OMPADOMAIN"/>
</dbReference>
<accession>A0A1I6UQ45</accession>
<keyword evidence="5" id="KW-0812">Transmembrane</keyword>
<dbReference type="Gene3D" id="3.30.1330.60">
    <property type="entry name" value="OmpA-like domain"/>
    <property type="match status" value="1"/>
</dbReference>
<dbReference type="AlphaFoldDB" id="A0A1I6UQ45"/>
<evidence type="ECO:0000256" key="1">
    <source>
        <dbReference type="ARBA" id="ARBA00004442"/>
    </source>
</evidence>
<dbReference type="InterPro" id="IPR006664">
    <property type="entry name" value="OMP_bac"/>
</dbReference>
<comment type="subcellular location">
    <subcellularLocation>
        <location evidence="1">Cell outer membrane</location>
    </subcellularLocation>
</comment>